<evidence type="ECO:0000259" key="9">
    <source>
        <dbReference type="Pfam" id="PF00899"/>
    </source>
</evidence>
<dbReference type="CDD" id="cd01486">
    <property type="entry name" value="Apg7"/>
    <property type="match status" value="1"/>
</dbReference>
<keyword evidence="7" id="KW-0833">Ubl conjugation pathway</keyword>
<dbReference type="GO" id="GO:0000422">
    <property type="term" value="P:autophagy of mitochondrion"/>
    <property type="evidence" value="ECO:0007669"/>
    <property type="project" value="TreeGrafter"/>
</dbReference>
<gene>
    <name evidence="11" type="ORF">BDZ90DRAFT_231864</name>
</gene>
<evidence type="ECO:0000256" key="3">
    <source>
        <dbReference type="ARBA" id="ARBA00022448"/>
    </source>
</evidence>
<dbReference type="InterPro" id="IPR032197">
    <property type="entry name" value="Atg7_N"/>
</dbReference>
<evidence type="ECO:0000313" key="11">
    <source>
        <dbReference type="EMBL" id="PWN28105.1"/>
    </source>
</evidence>
<dbReference type="PANTHER" id="PTHR10953:SF3">
    <property type="entry name" value="UBIQUITIN-LIKE MODIFIER-ACTIVATING ENZYME ATG7"/>
    <property type="match status" value="1"/>
</dbReference>
<dbReference type="SUPFAM" id="SSF69572">
    <property type="entry name" value="Activating enzymes of the ubiquitin-like proteins"/>
    <property type="match status" value="1"/>
</dbReference>
<keyword evidence="4 7" id="KW-0653">Protein transport</keyword>
<comment type="similarity">
    <text evidence="1 7">Belongs to the ATG7 family.</text>
</comment>
<feature type="domain" description="Ubiquitin-like modifier-activating enzyme Atg7 N-terminal" evidence="10">
    <location>
        <begin position="23"/>
        <end position="386"/>
    </location>
</feature>
<dbReference type="GO" id="GO:0000045">
    <property type="term" value="P:autophagosome assembly"/>
    <property type="evidence" value="ECO:0007669"/>
    <property type="project" value="TreeGrafter"/>
</dbReference>
<evidence type="ECO:0000256" key="1">
    <source>
        <dbReference type="ARBA" id="ARBA00010931"/>
    </source>
</evidence>
<dbReference type="Gene3D" id="3.40.50.720">
    <property type="entry name" value="NAD(P)-binding Rossmann-like Domain"/>
    <property type="match status" value="1"/>
</dbReference>
<dbReference type="RefSeq" id="XP_025362717.1">
    <property type="nucleotide sequence ID" value="XM_025506033.1"/>
</dbReference>
<evidence type="ECO:0000256" key="8">
    <source>
        <dbReference type="SAM" id="MobiDB-lite"/>
    </source>
</evidence>
<dbReference type="InterPro" id="IPR000594">
    <property type="entry name" value="ThiF_NAD_FAD-bd"/>
</dbReference>
<dbReference type="Pfam" id="PF16420">
    <property type="entry name" value="ATG7_N"/>
    <property type="match status" value="1"/>
</dbReference>
<dbReference type="InterPro" id="IPR042523">
    <property type="entry name" value="Atg7_N_2"/>
</dbReference>
<evidence type="ECO:0000259" key="10">
    <source>
        <dbReference type="Pfam" id="PF16420"/>
    </source>
</evidence>
<evidence type="ECO:0000256" key="6">
    <source>
        <dbReference type="PIRSR" id="PIRSR606285-1"/>
    </source>
</evidence>
<dbReference type="InterPro" id="IPR045886">
    <property type="entry name" value="ThiF/MoeB/HesA"/>
</dbReference>
<evidence type="ECO:0000256" key="7">
    <source>
        <dbReference type="RuleBase" id="RU366022"/>
    </source>
</evidence>
<dbReference type="AlphaFoldDB" id="A0A316UY84"/>
<sequence>MASSSSSPSPSAPNDTATASNILQFSPLPTQISADFWHALSTLKLDRLRLNEAPLPLRGEYGVARRVKDRKTGEVVAVQGTLALAEGSLEAVDARGQAGPPLEATSSSQPFSASSNRPLSVPAYGTLLNYNTAVAFTSADKNALFNSQADEILSNLLHSPEPLRDAVLRFTILAYADLKKHKFYHWAALPALVAKPGWSLQGGGWSAIEEEQGEKMSEALREHVERYKGTCDAGFALVRQKEKGEGYHLGRITDYVSFYPGGVEESEPPTVLFIDPSSHDSAPGWPLRNLLNLFAVRWGVKKLRAVCWRDELSSTSTGTSASLMGTVFLPTDNASSTGGLVQPEGSPSPLPLAQLASFPARPAAVGWERNAQNKLAPRVADLGPLMDPHRLADQAVDLNLKLMRWRLLPEIDLEVISRTRCLILGAGTLGCYVARLLLAWGVREMTLVDNGKVSFSNPVRQPLFDFEDCLSGGRSKAECAAERLGKVFPGVKARGVEMGVPMPGHGHTAGKGDKAGGGGGSERDVAHLERLFDEHDAIFLLMDSRESRWLPTLLGAAKGKLVINAALGFDTFLVMRHGAGPPTNEATQEKEGEGRRLGCYFCNDVVAPTDSLTDRTLDQMCTVTRPGLAAIASASAVELMISLLQHPRRHNAPAPPSGDDPDPQCCLGLLPHQLRGSLSSFSSRRVTGQAFDRCTACSEVVVRQYRTEGWAMVRKALGEDPAEAEGYLERLTGLDKMYEETERLLMEGGDVGEWSGSEEDESEL</sequence>
<keyword evidence="7" id="KW-0963">Cytoplasm</keyword>
<dbReference type="GO" id="GO:0000407">
    <property type="term" value="C:phagophore assembly site"/>
    <property type="evidence" value="ECO:0007669"/>
    <property type="project" value="UniProtKB-SubCell"/>
</dbReference>
<dbReference type="GO" id="GO:0019778">
    <property type="term" value="F:Atg12 activating enzyme activity"/>
    <property type="evidence" value="ECO:0007669"/>
    <property type="project" value="TreeGrafter"/>
</dbReference>
<comment type="subunit">
    <text evidence="7">Homodimer.</text>
</comment>
<keyword evidence="5 7" id="KW-0072">Autophagy</keyword>
<dbReference type="InterPro" id="IPR035985">
    <property type="entry name" value="Ubiquitin-activating_enz"/>
</dbReference>
<dbReference type="Proteomes" id="UP000245884">
    <property type="component" value="Unassembled WGS sequence"/>
</dbReference>
<evidence type="ECO:0000256" key="2">
    <source>
        <dbReference type="ARBA" id="ARBA00017647"/>
    </source>
</evidence>
<reference evidence="11 12" key="1">
    <citation type="journal article" date="2018" name="Mol. Biol. Evol.">
        <title>Broad Genomic Sampling Reveals a Smut Pathogenic Ancestry of the Fungal Clade Ustilaginomycotina.</title>
        <authorList>
            <person name="Kijpornyongpan T."/>
            <person name="Mondo S.J."/>
            <person name="Barry K."/>
            <person name="Sandor L."/>
            <person name="Lee J."/>
            <person name="Lipzen A."/>
            <person name="Pangilinan J."/>
            <person name="LaButti K."/>
            <person name="Hainaut M."/>
            <person name="Henrissat B."/>
            <person name="Grigoriev I.V."/>
            <person name="Spatafora J.W."/>
            <person name="Aime M.C."/>
        </authorList>
    </citation>
    <scope>NUCLEOTIDE SEQUENCE [LARGE SCALE GENOMIC DNA]</scope>
    <source>
        <strain evidence="11 12">MCA 5214</strain>
    </source>
</reference>
<name>A0A316UY84_9BASI</name>
<feature type="region of interest" description="Disordered" evidence="8">
    <location>
        <begin position="94"/>
        <end position="116"/>
    </location>
</feature>
<evidence type="ECO:0000256" key="4">
    <source>
        <dbReference type="ARBA" id="ARBA00022927"/>
    </source>
</evidence>
<dbReference type="Gene3D" id="3.40.140.70">
    <property type="entry name" value="Ubiquitin-like modifier-activating enzyme ATG7 N-terminal domain"/>
    <property type="match status" value="1"/>
</dbReference>
<dbReference type="FunFam" id="3.40.50.720:FF:000243">
    <property type="entry name" value="Ubiquitin-like modifier-activating enzyme ATG7"/>
    <property type="match status" value="1"/>
</dbReference>
<dbReference type="STRING" id="1569628.A0A316UY84"/>
<dbReference type="Gene3D" id="3.40.140.100">
    <property type="entry name" value="Ubiquitin-like modifier-activating enzyme ATG7 C-terminal domain"/>
    <property type="match status" value="1"/>
</dbReference>
<dbReference type="Pfam" id="PF00899">
    <property type="entry name" value="ThiF"/>
    <property type="match status" value="1"/>
</dbReference>
<feature type="domain" description="THIF-type NAD/FAD binding fold" evidence="9">
    <location>
        <begin position="403"/>
        <end position="652"/>
    </location>
</feature>
<comment type="function">
    <text evidence="7">E1-like activating enzyme involved in the 2 ubiquitin-like systems required for cytoplasm to vacuole transport (Cvt) and autophagy. Activates ATG12 for its conjugation with ATG5 and ATG8 for its conjugation with phosphatidylethanolamine. Both systems are needed for the ATG8 association to Cvt vesicles and autophagosomes membranes. Autophagy is essential for maintenance of amino acid levels and protein synthesis under nitrogen starvation. Required for selective autophagic degradation of the nucleus (nucleophagy) as well as for mitophagy which contributes to regulate mitochondrial quantity and quality by eliminating the mitochondria to a basal level to fulfill cellular energy requirements and preventing excess ROS production.</text>
</comment>
<evidence type="ECO:0000313" key="12">
    <source>
        <dbReference type="Proteomes" id="UP000245884"/>
    </source>
</evidence>
<feature type="compositionally biased region" description="Low complexity" evidence="8">
    <location>
        <begin position="106"/>
        <end position="115"/>
    </location>
</feature>
<dbReference type="GO" id="GO:0032446">
    <property type="term" value="P:protein modification by small protein conjugation"/>
    <property type="evidence" value="ECO:0007669"/>
    <property type="project" value="TreeGrafter"/>
</dbReference>
<dbReference type="InterPro" id="IPR042522">
    <property type="entry name" value="Atg7_N_1"/>
</dbReference>
<accession>A0A316UY84</accession>
<proteinExistence type="inferred from homology"/>
<feature type="active site" description="Glycyl thioester intermediate" evidence="6">
    <location>
        <position position="621"/>
    </location>
</feature>
<keyword evidence="3 7" id="KW-0813">Transport</keyword>
<evidence type="ECO:0000256" key="5">
    <source>
        <dbReference type="ARBA" id="ARBA00023006"/>
    </source>
</evidence>
<keyword evidence="12" id="KW-1185">Reference proteome</keyword>
<comment type="subcellular location">
    <subcellularLocation>
        <location evidence="7">Cytoplasm</location>
    </subcellularLocation>
    <subcellularLocation>
        <location evidence="7">Preautophagosomal structure</location>
    </subcellularLocation>
</comment>
<dbReference type="GO" id="GO:0006995">
    <property type="term" value="P:cellular response to nitrogen starvation"/>
    <property type="evidence" value="ECO:0007669"/>
    <property type="project" value="TreeGrafter"/>
</dbReference>
<dbReference type="InterPro" id="IPR006285">
    <property type="entry name" value="Atg7"/>
</dbReference>
<dbReference type="OrthoDB" id="338614at2759"/>
<dbReference type="GO" id="GO:0015031">
    <property type="term" value="P:protein transport"/>
    <property type="evidence" value="ECO:0007669"/>
    <property type="project" value="UniProtKB-UniRule"/>
</dbReference>
<dbReference type="GeneID" id="37027856"/>
<dbReference type="PANTHER" id="PTHR10953">
    <property type="entry name" value="UBIQUITIN-ACTIVATING ENZYME E1"/>
    <property type="match status" value="1"/>
</dbReference>
<feature type="region of interest" description="Disordered" evidence="8">
    <location>
        <begin position="501"/>
        <end position="521"/>
    </location>
</feature>
<dbReference type="GO" id="GO:0034727">
    <property type="term" value="P:piecemeal microautophagy of the nucleus"/>
    <property type="evidence" value="ECO:0007669"/>
    <property type="project" value="TreeGrafter"/>
</dbReference>
<protein>
    <recommendedName>
        <fullName evidence="2 7">Ubiquitin-like modifier-activating enzyme ATG7</fullName>
    </recommendedName>
    <alternativeName>
        <fullName evidence="7">Autophagy-related protein 7</fullName>
    </alternativeName>
</protein>
<dbReference type="GO" id="GO:0019779">
    <property type="term" value="F:Atg8 activating enzyme activity"/>
    <property type="evidence" value="ECO:0007669"/>
    <property type="project" value="TreeGrafter"/>
</dbReference>
<dbReference type="NCBIfam" id="TIGR01381">
    <property type="entry name" value="E1_like_apg7"/>
    <property type="match status" value="1"/>
</dbReference>
<dbReference type="EMBL" id="KZ819666">
    <property type="protein sequence ID" value="PWN28105.1"/>
    <property type="molecule type" value="Genomic_DNA"/>
</dbReference>
<organism evidence="11 12">
    <name type="scientific">Jaminaea rosea</name>
    <dbReference type="NCBI Taxonomy" id="1569628"/>
    <lineage>
        <taxon>Eukaryota</taxon>
        <taxon>Fungi</taxon>
        <taxon>Dikarya</taxon>
        <taxon>Basidiomycota</taxon>
        <taxon>Ustilaginomycotina</taxon>
        <taxon>Exobasidiomycetes</taxon>
        <taxon>Microstromatales</taxon>
        <taxon>Microstromatales incertae sedis</taxon>
        <taxon>Jaminaea</taxon>
    </lineage>
</organism>